<evidence type="ECO:0000256" key="1">
    <source>
        <dbReference type="SAM" id="MobiDB-lite"/>
    </source>
</evidence>
<evidence type="ECO:0000313" key="2">
    <source>
        <dbReference type="EMBL" id="TGZ77068.1"/>
    </source>
</evidence>
<dbReference type="AlphaFoldDB" id="A0A4S2MQY5"/>
<feature type="region of interest" description="Disordered" evidence="1">
    <location>
        <begin position="159"/>
        <end position="262"/>
    </location>
</feature>
<proteinExistence type="predicted"/>
<feature type="compositionally biased region" description="Polar residues" evidence="1">
    <location>
        <begin position="166"/>
        <end position="179"/>
    </location>
</feature>
<accession>A0A4S2MQY5</accession>
<keyword evidence="3" id="KW-1185">Reference proteome</keyword>
<feature type="region of interest" description="Disordered" evidence="1">
    <location>
        <begin position="1"/>
        <end position="24"/>
    </location>
</feature>
<protein>
    <submittedName>
        <fullName evidence="2">Uncharacterized protein</fullName>
    </submittedName>
</protein>
<name>A0A4S2MQY5_9PEZI</name>
<reference evidence="2 3" key="1">
    <citation type="submission" date="2019-04" db="EMBL/GenBank/DDBJ databases">
        <title>Comparative genomics and transcriptomics to analyze fruiting body development in filamentous ascomycetes.</title>
        <authorList>
            <consortium name="DOE Joint Genome Institute"/>
            <person name="Lutkenhaus R."/>
            <person name="Traeger S."/>
            <person name="Breuer J."/>
            <person name="Kuo A."/>
            <person name="Lipzen A."/>
            <person name="Pangilinan J."/>
            <person name="Dilworth D."/>
            <person name="Sandor L."/>
            <person name="Poggeler S."/>
            <person name="Barry K."/>
            <person name="Grigoriev I.V."/>
            <person name="Nowrousian M."/>
        </authorList>
    </citation>
    <scope>NUCLEOTIDE SEQUENCE [LARGE SCALE GENOMIC DNA]</scope>
    <source>
        <strain evidence="2 3">CBS 389.68</strain>
    </source>
</reference>
<sequence length="262" mass="28587">MPLSATYSLSSQPPTTPTSSHLMDPVPLLLPHPSRIPRFAHESLNALSVEILDHYRASFYSALRFTPKPLNPSDTRRLLDAMKSHAAKLNLRDALFQEPQKVSEPVGEAGTNSIVGGKRDHDVISGDQGLLGRVVTVDPDALVPNVEGNDGNISVQEQHFEKPQSEDAQSVKSGVTNANLEEPLKQMKKKRIRSRRGRVRKVSQLGTEPKGAEELPKNPADGNNVKKNTGNEGAGQREAARNGIKGLYESAVKRKRGVEKSV</sequence>
<dbReference type="InParanoid" id="A0A4S2MQY5"/>
<feature type="compositionally biased region" description="Low complexity" evidence="1">
    <location>
        <begin position="8"/>
        <end position="20"/>
    </location>
</feature>
<feature type="region of interest" description="Disordered" evidence="1">
    <location>
        <begin position="100"/>
        <end position="120"/>
    </location>
</feature>
<organism evidence="2 3">
    <name type="scientific">Ascodesmis nigricans</name>
    <dbReference type="NCBI Taxonomy" id="341454"/>
    <lineage>
        <taxon>Eukaryota</taxon>
        <taxon>Fungi</taxon>
        <taxon>Dikarya</taxon>
        <taxon>Ascomycota</taxon>
        <taxon>Pezizomycotina</taxon>
        <taxon>Pezizomycetes</taxon>
        <taxon>Pezizales</taxon>
        <taxon>Ascodesmidaceae</taxon>
        <taxon>Ascodesmis</taxon>
    </lineage>
</organism>
<gene>
    <name evidence="2" type="ORF">EX30DRAFT_344435</name>
</gene>
<feature type="compositionally biased region" description="Basic residues" evidence="1">
    <location>
        <begin position="253"/>
        <end position="262"/>
    </location>
</feature>
<evidence type="ECO:0000313" key="3">
    <source>
        <dbReference type="Proteomes" id="UP000298138"/>
    </source>
</evidence>
<feature type="compositionally biased region" description="Basic residues" evidence="1">
    <location>
        <begin position="186"/>
        <end position="201"/>
    </location>
</feature>
<dbReference type="EMBL" id="ML220160">
    <property type="protein sequence ID" value="TGZ77068.1"/>
    <property type="molecule type" value="Genomic_DNA"/>
</dbReference>
<dbReference type="Proteomes" id="UP000298138">
    <property type="component" value="Unassembled WGS sequence"/>
</dbReference>